<dbReference type="GO" id="GO:0046872">
    <property type="term" value="F:metal ion binding"/>
    <property type="evidence" value="ECO:0007669"/>
    <property type="project" value="UniProtKB-KW"/>
</dbReference>
<evidence type="ECO:0000256" key="2">
    <source>
        <dbReference type="ARBA" id="ARBA00022723"/>
    </source>
</evidence>
<dbReference type="Pfam" id="PF05163">
    <property type="entry name" value="DinB"/>
    <property type="match status" value="1"/>
</dbReference>
<gene>
    <name evidence="4" type="ORF">PtoMrB4_09710</name>
</gene>
<dbReference type="Proteomes" id="UP000501237">
    <property type="component" value="Chromosome"/>
</dbReference>
<evidence type="ECO:0000256" key="3">
    <source>
        <dbReference type="PIRSR" id="PIRSR607837-1"/>
    </source>
</evidence>
<keyword evidence="2 3" id="KW-0479">Metal-binding</keyword>
<sequence>MRALASHHDRLLAYHGWANRRLLASLEGLDEARYRADCGLFFGSIHTTLNHIAVADRIWFARVLHLPRPFERLDAEAAPDRAGLAAVLAEGVGLWRAWLAGQDDTGLLAPLEYRNQAGERFQRSHTEILAHLVNHGTHHRGQVTAAMSALGLETPVLDLLYYTPKQP</sequence>
<proteinExistence type="inferred from homology"/>
<dbReference type="PANTHER" id="PTHR37302:SF3">
    <property type="entry name" value="DAMAGE-INDUCIBLE PROTEIN DINB"/>
    <property type="match status" value="1"/>
</dbReference>
<dbReference type="SUPFAM" id="SSF109854">
    <property type="entry name" value="DinB/YfiT-like putative metalloenzymes"/>
    <property type="match status" value="1"/>
</dbReference>
<comment type="similarity">
    <text evidence="1">Belongs to the DinB family.</text>
</comment>
<evidence type="ECO:0000313" key="4">
    <source>
        <dbReference type="EMBL" id="BCA26994.1"/>
    </source>
</evidence>
<dbReference type="InterPro" id="IPR007837">
    <property type="entry name" value="DinB"/>
</dbReference>
<accession>A0A679GLY3</accession>
<dbReference type="Gene3D" id="1.20.120.450">
    <property type="entry name" value="dinb family like domain"/>
    <property type="match status" value="1"/>
</dbReference>
<feature type="binding site" evidence="3">
    <location>
        <position position="139"/>
    </location>
    <ligand>
        <name>a divalent metal cation</name>
        <dbReference type="ChEBI" id="CHEBI:60240"/>
    </ligand>
</feature>
<name>A0A679GLY3_9GAMM</name>
<evidence type="ECO:0000256" key="1">
    <source>
        <dbReference type="ARBA" id="ARBA00008635"/>
    </source>
</evidence>
<dbReference type="GeneID" id="57396182"/>
<organism evidence="4 5">
    <name type="scientific">Metapseudomonas otitidis</name>
    <dbReference type="NCBI Taxonomy" id="319939"/>
    <lineage>
        <taxon>Bacteria</taxon>
        <taxon>Pseudomonadati</taxon>
        <taxon>Pseudomonadota</taxon>
        <taxon>Gammaproteobacteria</taxon>
        <taxon>Pseudomonadales</taxon>
        <taxon>Pseudomonadaceae</taxon>
        <taxon>Metapseudomonas</taxon>
    </lineage>
</organism>
<dbReference type="RefSeq" id="WP_044410658.1">
    <property type="nucleotide sequence ID" value="NZ_AP022642.1"/>
</dbReference>
<dbReference type="InterPro" id="IPR034660">
    <property type="entry name" value="DinB/YfiT-like"/>
</dbReference>
<dbReference type="AlphaFoldDB" id="A0A679GLY3"/>
<dbReference type="KEGG" id="poj:PtoMrB4_09710"/>
<dbReference type="PANTHER" id="PTHR37302">
    <property type="entry name" value="SLR1116 PROTEIN"/>
    <property type="match status" value="1"/>
</dbReference>
<reference evidence="4 5" key="1">
    <citation type="journal article" date="2020" name="Microbiol. Resour. Announc.">
        <title>Complete genome sequence of Pseudomonas otitidis strain MrB4, isolated from Lake Biwa in Japan.</title>
        <authorList>
            <person name="Miyazaki K."/>
            <person name="Hase E."/>
            <person name="Maruya T."/>
        </authorList>
    </citation>
    <scope>NUCLEOTIDE SEQUENCE [LARGE SCALE GENOMIC DNA]</scope>
    <source>
        <strain evidence="4 5">MrB4</strain>
    </source>
</reference>
<protein>
    <submittedName>
        <fullName evidence="4">Damage-inducible protein DinB</fullName>
    </submittedName>
</protein>
<evidence type="ECO:0000313" key="5">
    <source>
        <dbReference type="Proteomes" id="UP000501237"/>
    </source>
</evidence>
<feature type="binding site" evidence="3">
    <location>
        <position position="51"/>
    </location>
    <ligand>
        <name>a divalent metal cation</name>
        <dbReference type="ChEBI" id="CHEBI:60240"/>
    </ligand>
</feature>
<dbReference type="EMBL" id="AP022642">
    <property type="protein sequence ID" value="BCA26994.1"/>
    <property type="molecule type" value="Genomic_DNA"/>
</dbReference>
<feature type="binding site" evidence="3">
    <location>
        <position position="135"/>
    </location>
    <ligand>
        <name>a divalent metal cation</name>
        <dbReference type="ChEBI" id="CHEBI:60240"/>
    </ligand>
</feature>